<evidence type="ECO:0000313" key="7">
    <source>
        <dbReference type="EMBL" id="KAE9322933.1"/>
    </source>
</evidence>
<evidence type="ECO:0000256" key="3">
    <source>
        <dbReference type="ARBA" id="ARBA00022833"/>
    </source>
</evidence>
<feature type="compositionally biased region" description="Acidic residues" evidence="4">
    <location>
        <begin position="160"/>
        <end position="174"/>
    </location>
</feature>
<feature type="region of interest" description="Disordered" evidence="4">
    <location>
        <begin position="155"/>
        <end position="174"/>
    </location>
</feature>
<accession>A0A6G0R857</accession>
<evidence type="ECO:0000313" key="8">
    <source>
        <dbReference type="Proteomes" id="UP000486351"/>
    </source>
</evidence>
<dbReference type="Proteomes" id="UP000486351">
    <property type="component" value="Unassembled WGS sequence"/>
</dbReference>
<feature type="domain" description="Zinc finger PHD-type" evidence="6">
    <location>
        <begin position="334"/>
        <end position="393"/>
    </location>
</feature>
<dbReference type="InterPro" id="IPR013083">
    <property type="entry name" value="Znf_RING/FYVE/PHD"/>
</dbReference>
<evidence type="ECO:0000256" key="1">
    <source>
        <dbReference type="ARBA" id="ARBA00022723"/>
    </source>
</evidence>
<evidence type="ECO:0000256" key="5">
    <source>
        <dbReference type="SAM" id="SignalP"/>
    </source>
</evidence>
<keyword evidence="3" id="KW-0862">Zinc</keyword>
<dbReference type="Pfam" id="PF00628">
    <property type="entry name" value="PHD"/>
    <property type="match status" value="1"/>
</dbReference>
<feature type="chain" id="PRO_5026082218" description="Zinc finger PHD-type domain-containing protein" evidence="5">
    <location>
        <begin position="18"/>
        <end position="590"/>
    </location>
</feature>
<dbReference type="Gene3D" id="3.30.40.10">
    <property type="entry name" value="Zinc/RING finger domain, C3HC4 (zinc finger)"/>
    <property type="match status" value="2"/>
</dbReference>
<dbReference type="GO" id="GO:0008270">
    <property type="term" value="F:zinc ion binding"/>
    <property type="evidence" value="ECO:0007669"/>
    <property type="project" value="UniProtKB-KW"/>
</dbReference>
<name>A0A6G0R857_9STRA</name>
<feature type="signal peptide" evidence="5">
    <location>
        <begin position="1"/>
        <end position="17"/>
    </location>
</feature>
<proteinExistence type="predicted"/>
<dbReference type="EMBL" id="QXFY01001261">
    <property type="protein sequence ID" value="KAE9322933.1"/>
    <property type="molecule type" value="Genomic_DNA"/>
</dbReference>
<dbReference type="PANTHER" id="PTHR47162:SF10">
    <property type="entry name" value="METHYL-CPG-BINDING DOMAIN-CONTAINING PROTEIN 9 ISOFORM X1"/>
    <property type="match status" value="1"/>
</dbReference>
<protein>
    <recommendedName>
        <fullName evidence="6">Zinc finger PHD-type domain-containing protein</fullName>
    </recommendedName>
</protein>
<keyword evidence="1" id="KW-0479">Metal-binding</keyword>
<dbReference type="SUPFAM" id="SSF57903">
    <property type="entry name" value="FYVE/PHD zinc finger"/>
    <property type="match status" value="2"/>
</dbReference>
<reference evidence="7 8" key="1">
    <citation type="submission" date="2018-09" db="EMBL/GenBank/DDBJ databases">
        <title>Genomic investigation of the strawberry pathogen Phytophthora fragariae indicates pathogenicity is determined by transcriptional variation in three key races.</title>
        <authorList>
            <person name="Adams T.M."/>
            <person name="Armitage A.D."/>
            <person name="Sobczyk M.K."/>
            <person name="Bates H.J."/>
            <person name="Dunwell J.M."/>
            <person name="Nellist C.F."/>
            <person name="Harrison R.J."/>
        </authorList>
    </citation>
    <scope>NUCLEOTIDE SEQUENCE [LARGE SCALE GENOMIC DNA]</scope>
    <source>
        <strain evidence="7 8">NOV-77</strain>
    </source>
</reference>
<evidence type="ECO:0000256" key="2">
    <source>
        <dbReference type="ARBA" id="ARBA00022771"/>
    </source>
</evidence>
<comment type="caution">
    <text evidence="7">The sequence shown here is derived from an EMBL/GenBank/DDBJ whole genome shotgun (WGS) entry which is preliminary data.</text>
</comment>
<evidence type="ECO:0000256" key="4">
    <source>
        <dbReference type="SAM" id="MobiDB-lite"/>
    </source>
</evidence>
<keyword evidence="5" id="KW-0732">Signal</keyword>
<dbReference type="PANTHER" id="PTHR47162">
    <property type="entry name" value="OS02G0192300 PROTEIN"/>
    <property type="match status" value="1"/>
</dbReference>
<evidence type="ECO:0000259" key="6">
    <source>
        <dbReference type="SMART" id="SM00249"/>
    </source>
</evidence>
<dbReference type="InterPro" id="IPR001965">
    <property type="entry name" value="Znf_PHD"/>
</dbReference>
<sequence>MHFACLVCEQVVVASLAAEACDSTQKSTRTTANAKTLTDPENASFGAPSAAISAVKHAKTPQTTPDDTQVSRCRVCDGIYHTPCLLKLDEGLGQGEAAHGAPFTCAKCRSEAQKQTGSELEAVNEEALPILVPALAFPYVRRPWKARNDGNLRIQSEISVDNEENDDGDMDESDDHGWSVLSTAVEVCTTCRQVQIAAEEKDSCLKCHSARLHRRCVLHHQAEHAAAKKKKVYRGTGRKRRRATGTLEWCAPCLLQNGKQAKQQMNGSIGMRTVVMLVRDEDKTDDQVQWWKDCCVCKGRFCLQEFCDPQETDSSLEEVLEHAPLQDESDIEWCCGHCAHEAAVVASQAGVAEADALVTVVICDGCEREFEMAALNPPLTEAPEGDWFCPACSDHGAPESSTVAKSTVTPELETVLICDGCNHEFDMASIYPPLSSIPAGDWFCGNCVSQANGSASGVGSSTAPLVPVTLLLCDFGDWFCPACSSTQDTPSRGQTRRQKTNAGPKRRRVNTQQAPPPTPAASPPVQESVVTVLLCDGCDHEFDPLALHPPVLQIPEASFKQVAALQIDCTVRAERLMVSCYVKLVVTCSS</sequence>
<gene>
    <name evidence="7" type="ORF">PF008_g17478</name>
</gene>
<feature type="region of interest" description="Disordered" evidence="4">
    <location>
        <begin position="486"/>
        <end position="525"/>
    </location>
</feature>
<dbReference type="InterPro" id="IPR019787">
    <property type="entry name" value="Znf_PHD-finger"/>
</dbReference>
<keyword evidence="2" id="KW-0863">Zinc-finger</keyword>
<dbReference type="InterPro" id="IPR011011">
    <property type="entry name" value="Znf_FYVE_PHD"/>
</dbReference>
<dbReference type="SMART" id="SM00249">
    <property type="entry name" value="PHD"/>
    <property type="match status" value="2"/>
</dbReference>
<feature type="domain" description="Zinc finger PHD-type" evidence="6">
    <location>
        <begin position="20"/>
        <end position="109"/>
    </location>
</feature>
<organism evidence="7 8">
    <name type="scientific">Phytophthora fragariae</name>
    <dbReference type="NCBI Taxonomy" id="53985"/>
    <lineage>
        <taxon>Eukaryota</taxon>
        <taxon>Sar</taxon>
        <taxon>Stramenopiles</taxon>
        <taxon>Oomycota</taxon>
        <taxon>Peronosporomycetes</taxon>
        <taxon>Peronosporales</taxon>
        <taxon>Peronosporaceae</taxon>
        <taxon>Phytophthora</taxon>
    </lineage>
</organism>
<dbReference type="AlphaFoldDB" id="A0A6G0R857"/>
<feature type="compositionally biased region" description="Basic residues" evidence="4">
    <location>
        <begin position="494"/>
        <end position="509"/>
    </location>
</feature>